<reference evidence="1" key="1">
    <citation type="journal article" date="2014" name="Int. J. Syst. Evol. Microbiol.">
        <title>Complete genome sequence of Corynebacterium casei LMG S-19264T (=DSM 44701T), isolated from a smear-ripened cheese.</title>
        <authorList>
            <consortium name="US DOE Joint Genome Institute (JGI-PGF)"/>
            <person name="Walter F."/>
            <person name="Albersmeier A."/>
            <person name="Kalinowski J."/>
            <person name="Ruckert C."/>
        </authorList>
    </citation>
    <scope>NUCLEOTIDE SEQUENCE</scope>
    <source>
        <strain evidence="1">CGMCC 4.7201</strain>
    </source>
</reference>
<protein>
    <submittedName>
        <fullName evidence="1">Uncharacterized protein</fullName>
    </submittedName>
</protein>
<proteinExistence type="predicted"/>
<comment type="caution">
    <text evidence="1">The sequence shown here is derived from an EMBL/GenBank/DDBJ whole genome shotgun (WGS) entry which is preliminary data.</text>
</comment>
<accession>A0A917ZXX4</accession>
<reference evidence="1" key="2">
    <citation type="submission" date="2020-09" db="EMBL/GenBank/DDBJ databases">
        <authorList>
            <person name="Sun Q."/>
            <person name="Zhou Y."/>
        </authorList>
    </citation>
    <scope>NUCLEOTIDE SEQUENCE</scope>
    <source>
        <strain evidence="1">CGMCC 4.7201</strain>
    </source>
</reference>
<sequence length="78" mass="8580">MRPEDADIKSALERAAGQIVRQRTASEGRTRLEVDIPAQATAETWTRLLAVLNGRSWGASTTPDGTATVWTHIYGDRQ</sequence>
<organism evidence="1 2">
    <name type="scientific">Wenjunlia tyrosinilytica</name>
    <dbReference type="NCBI Taxonomy" id="1544741"/>
    <lineage>
        <taxon>Bacteria</taxon>
        <taxon>Bacillati</taxon>
        <taxon>Actinomycetota</taxon>
        <taxon>Actinomycetes</taxon>
        <taxon>Kitasatosporales</taxon>
        <taxon>Streptomycetaceae</taxon>
        <taxon>Wenjunlia</taxon>
    </lineage>
</organism>
<dbReference type="Proteomes" id="UP000641932">
    <property type="component" value="Unassembled WGS sequence"/>
</dbReference>
<name>A0A917ZXX4_9ACTN</name>
<dbReference type="AlphaFoldDB" id="A0A917ZXX4"/>
<gene>
    <name evidence="1" type="ORF">GCM10012280_61840</name>
</gene>
<dbReference type="EMBL" id="BMMS01000036">
    <property type="protein sequence ID" value="GGO98219.1"/>
    <property type="molecule type" value="Genomic_DNA"/>
</dbReference>
<evidence type="ECO:0000313" key="2">
    <source>
        <dbReference type="Proteomes" id="UP000641932"/>
    </source>
</evidence>
<keyword evidence="2" id="KW-1185">Reference proteome</keyword>
<evidence type="ECO:0000313" key="1">
    <source>
        <dbReference type="EMBL" id="GGO98219.1"/>
    </source>
</evidence>